<protein>
    <recommendedName>
        <fullName evidence="4">beta-glucosidase</fullName>
        <ecNumber evidence="4">3.2.1.21</ecNumber>
    </recommendedName>
</protein>
<dbReference type="Gene3D" id="2.60.40.10">
    <property type="entry name" value="Immunoglobulins"/>
    <property type="match status" value="1"/>
</dbReference>
<keyword evidence="6" id="KW-0136">Cellulose degradation</keyword>
<keyword evidence="5" id="KW-0378">Hydrolase</keyword>
<proteinExistence type="inferred from homology"/>
<feature type="domain" description="Fibronectin type III-like" evidence="11">
    <location>
        <begin position="637"/>
        <end position="706"/>
    </location>
</feature>
<dbReference type="InterPro" id="IPR017853">
    <property type="entry name" value="GH"/>
</dbReference>
<accession>A0A9P6JX28</accession>
<dbReference type="Gene3D" id="3.40.50.1700">
    <property type="entry name" value="Glycoside hydrolase family 3 C-terminal domain"/>
    <property type="match status" value="1"/>
</dbReference>
<dbReference type="FunFam" id="3.20.20.300:FF:000002">
    <property type="entry name" value="Probable beta-glucosidase"/>
    <property type="match status" value="1"/>
</dbReference>
<evidence type="ECO:0000256" key="8">
    <source>
        <dbReference type="ARBA" id="ARBA00023277"/>
    </source>
</evidence>
<dbReference type="EMBL" id="MU157824">
    <property type="protein sequence ID" value="KAF9535818.1"/>
    <property type="molecule type" value="Genomic_DNA"/>
</dbReference>
<dbReference type="SMART" id="SM01217">
    <property type="entry name" value="Fn3_like"/>
    <property type="match status" value="1"/>
</dbReference>
<comment type="pathway">
    <text evidence="2">Glycan metabolism; cellulose degradation.</text>
</comment>
<dbReference type="InterPro" id="IPR026891">
    <property type="entry name" value="Fn3-like"/>
</dbReference>
<dbReference type="Gene3D" id="3.20.20.300">
    <property type="entry name" value="Glycoside hydrolase, family 3, N-terminal domain"/>
    <property type="match status" value="1"/>
</dbReference>
<dbReference type="InterPro" id="IPR002772">
    <property type="entry name" value="Glyco_hydro_3_C"/>
</dbReference>
<dbReference type="PRINTS" id="PR00133">
    <property type="entry name" value="GLHYDRLASE3"/>
</dbReference>
<evidence type="ECO:0000256" key="2">
    <source>
        <dbReference type="ARBA" id="ARBA00004987"/>
    </source>
</evidence>
<sequence>MSPEWQAAYAKAKTAVAKLSTQDKVNLATGVQWQKGHCVGNTPAISSIGFPGLCLEDGPLGVRNADKVSAFPAAINVGATFNRTLMRQRGTALGAEFKGKGVHVMLGPMMNLARTPAGGRNWEGFGADPYLSGEGAYETIVGAQAQGVQANAKHYINNEQEHARDDGSSNVDDRTQHELYALPFLRSVQANVASVMCSYNRINGTHSCENDKTLNGILKGEFGFPGYVVSDWWATHSTTSVNQGLDMNMPGDISLGSGTTYFGNSLLQAVQSNTVSQARMDDLATRILAAWYLVGQDKNYPAVNFDAWSNTNSFNKHIDVQADHKNLIRTIGAASTVLLKNSKNILPLNKPKSIAIVGNGAGPGNGPNAFGDRGGNNGVLAMGWGSGTCEFPYLTTPSDAITTRARQDGTTVTTSLSDTDLTAAGNAASGKDVAFVFITADSGEGYITVEGNVGDRNDLKAWHGGDALVAKVASVNANTVVVINSVGAIIMEPWITNPNVTAVVLSGLPGQEAGNGLVDVLYGAYNPSGRLPYTVGKTVSDYGAQVIYQDGAIQVPYNEGLFIDYRYFDKQNIAPRFEFGFGLSYTTFGYAGLSVTGSIGSGTAPSGPGSSLDPWLHTKVVQITFSLTNSGSVGGHEIPQLYIGHPSSAAEPPKILKGFDSVYLGPNQTKQVTLQVSRFDLSIWNTAAQRWDIPSGDISVFVGASSRDIRLTGSIPR</sequence>
<comment type="similarity">
    <text evidence="3">Belongs to the glycosyl hydrolase 3 family.</text>
</comment>
<dbReference type="OrthoDB" id="416222at2759"/>
<evidence type="ECO:0000256" key="3">
    <source>
        <dbReference type="ARBA" id="ARBA00005336"/>
    </source>
</evidence>
<name>A0A9P6JX28_9AGAR</name>
<dbReference type="GO" id="GO:0030245">
    <property type="term" value="P:cellulose catabolic process"/>
    <property type="evidence" value="ECO:0007669"/>
    <property type="project" value="UniProtKB-KW"/>
</dbReference>
<keyword evidence="9" id="KW-0326">Glycosidase</keyword>
<dbReference type="Pfam" id="PF00933">
    <property type="entry name" value="Glyco_hydro_3"/>
    <property type="match status" value="1"/>
</dbReference>
<dbReference type="InterPro" id="IPR036881">
    <property type="entry name" value="Glyco_hydro_3_C_sf"/>
</dbReference>
<dbReference type="InterPro" id="IPR050288">
    <property type="entry name" value="Cellulose_deg_GH3"/>
</dbReference>
<evidence type="ECO:0000256" key="1">
    <source>
        <dbReference type="ARBA" id="ARBA00000448"/>
    </source>
</evidence>
<dbReference type="SUPFAM" id="SSF52279">
    <property type="entry name" value="Beta-D-glucan exohydrolase, C-terminal domain"/>
    <property type="match status" value="1"/>
</dbReference>
<evidence type="ECO:0000256" key="6">
    <source>
        <dbReference type="ARBA" id="ARBA00023001"/>
    </source>
</evidence>
<dbReference type="PANTHER" id="PTHR42715">
    <property type="entry name" value="BETA-GLUCOSIDASE"/>
    <property type="match status" value="1"/>
</dbReference>
<dbReference type="InterPro" id="IPR036962">
    <property type="entry name" value="Glyco_hydro_3_N_sf"/>
</dbReference>
<keyword evidence="10" id="KW-0624">Polysaccharide degradation</keyword>
<evidence type="ECO:0000256" key="7">
    <source>
        <dbReference type="ARBA" id="ARBA00023180"/>
    </source>
</evidence>
<dbReference type="FunFam" id="3.40.50.1700:FF:000003">
    <property type="entry name" value="Probable beta-glucosidase"/>
    <property type="match status" value="1"/>
</dbReference>
<dbReference type="GO" id="GO:0008422">
    <property type="term" value="F:beta-glucosidase activity"/>
    <property type="evidence" value="ECO:0007669"/>
    <property type="project" value="UniProtKB-EC"/>
</dbReference>
<dbReference type="Pfam" id="PF01915">
    <property type="entry name" value="Glyco_hydro_3_C"/>
    <property type="match status" value="1"/>
</dbReference>
<dbReference type="PANTHER" id="PTHR42715:SF2">
    <property type="entry name" value="BETA-GLUCOSIDASE F-RELATED"/>
    <property type="match status" value="1"/>
</dbReference>
<evidence type="ECO:0000256" key="5">
    <source>
        <dbReference type="ARBA" id="ARBA00022801"/>
    </source>
</evidence>
<evidence type="ECO:0000256" key="10">
    <source>
        <dbReference type="ARBA" id="ARBA00023326"/>
    </source>
</evidence>
<evidence type="ECO:0000313" key="13">
    <source>
        <dbReference type="Proteomes" id="UP000807306"/>
    </source>
</evidence>
<comment type="caution">
    <text evidence="12">The sequence shown here is derived from an EMBL/GenBank/DDBJ whole genome shotgun (WGS) entry which is preliminary data.</text>
</comment>
<dbReference type="InterPro" id="IPR001764">
    <property type="entry name" value="Glyco_hydro_3_N"/>
</dbReference>
<reference evidence="12" key="1">
    <citation type="submission" date="2020-11" db="EMBL/GenBank/DDBJ databases">
        <authorList>
            <consortium name="DOE Joint Genome Institute"/>
            <person name="Ahrendt S."/>
            <person name="Riley R."/>
            <person name="Andreopoulos W."/>
            <person name="Labutti K."/>
            <person name="Pangilinan J."/>
            <person name="Ruiz-Duenas F.J."/>
            <person name="Barrasa J.M."/>
            <person name="Sanchez-Garcia M."/>
            <person name="Camarero S."/>
            <person name="Miyauchi S."/>
            <person name="Serrano A."/>
            <person name="Linde D."/>
            <person name="Babiker R."/>
            <person name="Drula E."/>
            <person name="Ayuso-Fernandez I."/>
            <person name="Pacheco R."/>
            <person name="Padilla G."/>
            <person name="Ferreira P."/>
            <person name="Barriuso J."/>
            <person name="Kellner H."/>
            <person name="Castanera R."/>
            <person name="Alfaro M."/>
            <person name="Ramirez L."/>
            <person name="Pisabarro A.G."/>
            <person name="Kuo A."/>
            <person name="Tritt A."/>
            <person name="Lipzen A."/>
            <person name="He G."/>
            <person name="Yan M."/>
            <person name="Ng V."/>
            <person name="Cullen D."/>
            <person name="Martin F."/>
            <person name="Rosso M.-N."/>
            <person name="Henrissat B."/>
            <person name="Hibbett D."/>
            <person name="Martinez A.T."/>
            <person name="Grigoriev I.V."/>
        </authorList>
    </citation>
    <scope>NUCLEOTIDE SEQUENCE</scope>
    <source>
        <strain evidence="12">CBS 506.95</strain>
    </source>
</reference>
<keyword evidence="8" id="KW-0119">Carbohydrate metabolism</keyword>
<keyword evidence="7" id="KW-0325">Glycoprotein</keyword>
<dbReference type="AlphaFoldDB" id="A0A9P6JX28"/>
<dbReference type="InterPro" id="IPR013783">
    <property type="entry name" value="Ig-like_fold"/>
</dbReference>
<organism evidence="12 13">
    <name type="scientific">Crepidotus variabilis</name>
    <dbReference type="NCBI Taxonomy" id="179855"/>
    <lineage>
        <taxon>Eukaryota</taxon>
        <taxon>Fungi</taxon>
        <taxon>Dikarya</taxon>
        <taxon>Basidiomycota</taxon>
        <taxon>Agaricomycotina</taxon>
        <taxon>Agaricomycetes</taxon>
        <taxon>Agaricomycetidae</taxon>
        <taxon>Agaricales</taxon>
        <taxon>Agaricineae</taxon>
        <taxon>Crepidotaceae</taxon>
        <taxon>Crepidotus</taxon>
    </lineage>
</organism>
<evidence type="ECO:0000256" key="4">
    <source>
        <dbReference type="ARBA" id="ARBA00012744"/>
    </source>
</evidence>
<dbReference type="Pfam" id="PF14310">
    <property type="entry name" value="Fn3-like"/>
    <property type="match status" value="1"/>
</dbReference>
<dbReference type="EC" id="3.2.1.21" evidence="4"/>
<dbReference type="SUPFAM" id="SSF51445">
    <property type="entry name" value="(Trans)glycosidases"/>
    <property type="match status" value="1"/>
</dbReference>
<evidence type="ECO:0000256" key="9">
    <source>
        <dbReference type="ARBA" id="ARBA00023295"/>
    </source>
</evidence>
<evidence type="ECO:0000313" key="12">
    <source>
        <dbReference type="EMBL" id="KAF9535818.1"/>
    </source>
</evidence>
<gene>
    <name evidence="12" type="ORF">CPB83DRAFT_842406</name>
</gene>
<dbReference type="Proteomes" id="UP000807306">
    <property type="component" value="Unassembled WGS sequence"/>
</dbReference>
<comment type="catalytic activity">
    <reaction evidence="1">
        <text>Hydrolysis of terminal, non-reducing beta-D-glucosyl residues with release of beta-D-glucose.</text>
        <dbReference type="EC" id="3.2.1.21"/>
    </reaction>
</comment>
<evidence type="ECO:0000259" key="11">
    <source>
        <dbReference type="SMART" id="SM01217"/>
    </source>
</evidence>
<keyword evidence="13" id="KW-1185">Reference proteome</keyword>